<evidence type="ECO:0000256" key="1">
    <source>
        <dbReference type="SAM" id="Phobius"/>
    </source>
</evidence>
<dbReference type="EMBL" id="PVNL01000114">
    <property type="protein sequence ID" value="PRQ02059.1"/>
    <property type="molecule type" value="Genomic_DNA"/>
</dbReference>
<organism evidence="2 3">
    <name type="scientific">Enhygromyxa salina</name>
    <dbReference type="NCBI Taxonomy" id="215803"/>
    <lineage>
        <taxon>Bacteria</taxon>
        <taxon>Pseudomonadati</taxon>
        <taxon>Myxococcota</taxon>
        <taxon>Polyangia</taxon>
        <taxon>Nannocystales</taxon>
        <taxon>Nannocystaceae</taxon>
        <taxon>Enhygromyxa</taxon>
    </lineage>
</organism>
<evidence type="ECO:0000313" key="3">
    <source>
        <dbReference type="Proteomes" id="UP000238823"/>
    </source>
</evidence>
<proteinExistence type="predicted"/>
<name>A0A2S9YAD0_9BACT</name>
<dbReference type="AlphaFoldDB" id="A0A2S9YAD0"/>
<dbReference type="Proteomes" id="UP000238823">
    <property type="component" value="Unassembled WGS sequence"/>
</dbReference>
<dbReference type="RefSeq" id="WP_106092506.1">
    <property type="nucleotide sequence ID" value="NZ_PVNL01000114.1"/>
</dbReference>
<keyword evidence="1" id="KW-1133">Transmembrane helix</keyword>
<protein>
    <submittedName>
        <fullName evidence="2">Uncharacterized protein</fullName>
    </submittedName>
</protein>
<comment type="caution">
    <text evidence="2">The sequence shown here is derived from an EMBL/GenBank/DDBJ whole genome shotgun (WGS) entry which is preliminary data.</text>
</comment>
<keyword evidence="1" id="KW-0472">Membrane</keyword>
<feature type="transmembrane region" description="Helical" evidence="1">
    <location>
        <begin position="37"/>
        <end position="54"/>
    </location>
</feature>
<accession>A0A2S9YAD0</accession>
<reference evidence="2 3" key="1">
    <citation type="submission" date="2018-03" db="EMBL/GenBank/DDBJ databases">
        <title>Draft Genome Sequences of the Obligatory Marine Myxobacteria Enhygromyxa salina SWB007.</title>
        <authorList>
            <person name="Poehlein A."/>
            <person name="Moghaddam J.A."/>
            <person name="Harms H."/>
            <person name="Alanjari M."/>
            <person name="Koenig G.M."/>
            <person name="Daniel R."/>
            <person name="Schaeberle T.F."/>
        </authorList>
    </citation>
    <scope>NUCLEOTIDE SEQUENCE [LARGE SCALE GENOMIC DNA]</scope>
    <source>
        <strain evidence="2 3">SWB007</strain>
    </source>
</reference>
<feature type="transmembrane region" description="Helical" evidence="1">
    <location>
        <begin position="7"/>
        <end position="25"/>
    </location>
</feature>
<keyword evidence="1" id="KW-0812">Transmembrane</keyword>
<gene>
    <name evidence="2" type="ORF">ENSA7_56320</name>
</gene>
<sequence>MKHAQITFSIIAVVVAVIGLFALFAGLDGANSAPQEAAVSAMVLAFVIPFYVIARCVEMITSGRG</sequence>
<evidence type="ECO:0000313" key="2">
    <source>
        <dbReference type="EMBL" id="PRQ02059.1"/>
    </source>
</evidence>